<dbReference type="KEGG" id="mdn:JT25_009110"/>
<evidence type="ECO:0000313" key="7">
    <source>
        <dbReference type="Proteomes" id="UP000030512"/>
    </source>
</evidence>
<dbReference type="InterPro" id="IPR011006">
    <property type="entry name" value="CheY-like_superfamily"/>
</dbReference>
<accession>A0A126T3J2</accession>
<sequence length="282" mass="32061">MAESTHTPRTLLLVDDEPNIINALKRTLRRDGYSIFTANGAEEALDLLVDHKIALIISDQRMPKMSGVEFLRKVKELYPKTVRVVLSGFTDLESVTSAINEGAIYRFMTKPWDDELLRKNLREAFEYHEMEQENQRLTRELQHSNDLLARLNQSLEQQVIQKTREIVRNIKMLEISQEILEHLPVAILGLDEQHMIAAYNRLADALFQRYPGECLLGLQANSVLPVTLLRVLQQTTDSESAAEFNGSSLDLDNSNTVYVWISPMGELSQSKGTIVALSPVKR</sequence>
<evidence type="ECO:0000256" key="1">
    <source>
        <dbReference type="ARBA" id="ARBA00022553"/>
    </source>
</evidence>
<dbReference type="EMBL" id="CP014476">
    <property type="protein sequence ID" value="AMK74888.1"/>
    <property type="molecule type" value="Genomic_DNA"/>
</dbReference>
<name>A0A126T3J2_9GAMM</name>
<dbReference type="KEGG" id="mdn:JT25_000040"/>
<proteinExistence type="predicted"/>
<dbReference type="GO" id="GO:0000160">
    <property type="term" value="P:phosphorelay signal transduction system"/>
    <property type="evidence" value="ECO:0007669"/>
    <property type="project" value="InterPro"/>
</dbReference>
<organism evidence="6 7">
    <name type="scientific">Methylomonas denitrificans</name>
    <dbReference type="NCBI Taxonomy" id="1538553"/>
    <lineage>
        <taxon>Bacteria</taxon>
        <taxon>Pseudomonadati</taxon>
        <taxon>Pseudomonadota</taxon>
        <taxon>Gammaproteobacteria</taxon>
        <taxon>Methylococcales</taxon>
        <taxon>Methylococcaceae</taxon>
        <taxon>Methylomonas</taxon>
    </lineage>
</organism>
<feature type="domain" description="Response regulatory" evidence="4">
    <location>
        <begin position="10"/>
        <end position="125"/>
    </location>
</feature>
<dbReference type="Gene3D" id="3.30.450.20">
    <property type="entry name" value="PAS domain"/>
    <property type="match status" value="1"/>
</dbReference>
<dbReference type="Proteomes" id="UP000030512">
    <property type="component" value="Chromosome"/>
</dbReference>
<dbReference type="OrthoDB" id="9802066at2"/>
<evidence type="ECO:0000256" key="2">
    <source>
        <dbReference type="PROSITE-ProRule" id="PRU00169"/>
    </source>
</evidence>
<dbReference type="InterPro" id="IPR050595">
    <property type="entry name" value="Bact_response_regulator"/>
</dbReference>
<dbReference type="GO" id="GO:0016301">
    <property type="term" value="F:kinase activity"/>
    <property type="evidence" value="ECO:0007669"/>
    <property type="project" value="UniProtKB-KW"/>
</dbReference>
<keyword evidence="6" id="KW-0808">Transferase</keyword>
<dbReference type="PANTHER" id="PTHR44591">
    <property type="entry name" value="STRESS RESPONSE REGULATOR PROTEIN 1"/>
    <property type="match status" value="1"/>
</dbReference>
<dbReference type="PANTHER" id="PTHR44591:SF19">
    <property type="entry name" value="TWO-COMPONENT RESPONSE REGULATOR-RELATED"/>
    <property type="match status" value="1"/>
</dbReference>
<dbReference type="AlphaFoldDB" id="A0A126T3J2"/>
<protein>
    <submittedName>
        <fullName evidence="6">Histidine kinase</fullName>
    </submittedName>
</protein>
<evidence type="ECO:0000256" key="3">
    <source>
        <dbReference type="SAM" id="Coils"/>
    </source>
</evidence>
<dbReference type="CDD" id="cd17569">
    <property type="entry name" value="REC_HupR-like"/>
    <property type="match status" value="1"/>
</dbReference>
<evidence type="ECO:0000313" key="5">
    <source>
        <dbReference type="EMBL" id="AMK74888.1"/>
    </source>
</evidence>
<keyword evidence="1 2" id="KW-0597">Phosphoprotein</keyword>
<dbReference type="Pfam" id="PF00072">
    <property type="entry name" value="Response_reg"/>
    <property type="match status" value="1"/>
</dbReference>
<feature type="modified residue" description="4-aspartylphosphate" evidence="2">
    <location>
        <position position="59"/>
    </location>
</feature>
<evidence type="ECO:0000313" key="6">
    <source>
        <dbReference type="EMBL" id="AMK76645.1"/>
    </source>
</evidence>
<keyword evidence="6" id="KW-0418">Kinase</keyword>
<dbReference type="SUPFAM" id="SSF52172">
    <property type="entry name" value="CheY-like"/>
    <property type="match status" value="1"/>
</dbReference>
<gene>
    <name evidence="5" type="ORF">JT25_000040</name>
    <name evidence="6" type="ORF">JT25_009110</name>
</gene>
<evidence type="ECO:0000259" key="4">
    <source>
        <dbReference type="PROSITE" id="PS50110"/>
    </source>
</evidence>
<dbReference type="Gene3D" id="3.40.50.2300">
    <property type="match status" value="1"/>
</dbReference>
<dbReference type="InterPro" id="IPR001789">
    <property type="entry name" value="Sig_transdc_resp-reg_receiver"/>
</dbReference>
<dbReference type="EMBL" id="CP014476">
    <property type="protein sequence ID" value="AMK76645.1"/>
    <property type="molecule type" value="Genomic_DNA"/>
</dbReference>
<dbReference type="STRING" id="1538553.JT25_000040"/>
<feature type="coiled-coil region" evidence="3">
    <location>
        <begin position="127"/>
        <end position="154"/>
    </location>
</feature>
<reference evidence="6" key="2">
    <citation type="submission" date="2016-02" db="EMBL/GenBank/DDBJ databases">
        <authorList>
            <person name="Wen L."/>
            <person name="He K."/>
            <person name="Yang H."/>
        </authorList>
    </citation>
    <scope>NUCLEOTIDE SEQUENCE</scope>
    <source>
        <strain evidence="6">FJG1</strain>
    </source>
</reference>
<reference evidence="6 7" key="1">
    <citation type="journal article" date="2015" name="Environ. Microbiol.">
        <title>Methane oxidation coupled to nitrate reduction under hypoxia by the Gammaproteobacterium Methylomonas denitrificans, sp. nov. type strain FJG1.</title>
        <authorList>
            <person name="Kits K.D."/>
            <person name="Klotz M.G."/>
            <person name="Stein L.Y."/>
        </authorList>
    </citation>
    <scope>NUCLEOTIDE SEQUENCE [LARGE SCALE GENOMIC DNA]</scope>
    <source>
        <strain evidence="6 7">FJG1</strain>
    </source>
</reference>
<dbReference type="SMART" id="SM00448">
    <property type="entry name" value="REC"/>
    <property type="match status" value="1"/>
</dbReference>
<keyword evidence="7" id="KW-1185">Reference proteome</keyword>
<keyword evidence="3" id="KW-0175">Coiled coil</keyword>
<dbReference type="PROSITE" id="PS50110">
    <property type="entry name" value="RESPONSE_REGULATORY"/>
    <property type="match status" value="1"/>
</dbReference>